<dbReference type="EMBL" id="CP031555">
    <property type="protein sequence ID" value="AXO14949.1"/>
    <property type="molecule type" value="Genomic_DNA"/>
</dbReference>
<organism evidence="2 3">
    <name type="scientific">Thalassospira indica</name>
    <dbReference type="NCBI Taxonomy" id="1891279"/>
    <lineage>
        <taxon>Bacteria</taxon>
        <taxon>Pseudomonadati</taxon>
        <taxon>Pseudomonadota</taxon>
        <taxon>Alphaproteobacteria</taxon>
        <taxon>Rhodospirillales</taxon>
        <taxon>Thalassospiraceae</taxon>
        <taxon>Thalassospira</taxon>
    </lineage>
</organism>
<accession>A0ABM6XZE8</accession>
<dbReference type="PROSITE" id="PS51257">
    <property type="entry name" value="PROKAR_LIPOPROTEIN"/>
    <property type="match status" value="1"/>
</dbReference>
<keyword evidence="3" id="KW-1185">Reference proteome</keyword>
<evidence type="ECO:0000256" key="1">
    <source>
        <dbReference type="SAM" id="SignalP"/>
    </source>
</evidence>
<protein>
    <submittedName>
        <fullName evidence="2">DUF3261 domain-containing protein</fullName>
    </submittedName>
</protein>
<reference evidence="2 3" key="1">
    <citation type="submission" date="2018-08" db="EMBL/GenBank/DDBJ databases">
        <title>Complete genome sequence of type strain Thalassospira indica MCCC 1A01103T, isolated from isolated from deep seawater of the Indian Ocean.</title>
        <authorList>
            <person name="Liu Y."/>
        </authorList>
    </citation>
    <scope>NUCLEOTIDE SEQUENCE [LARGE SCALE GENOMIC DNA]</scope>
    <source>
        <strain evidence="2 3">PB8BT</strain>
    </source>
</reference>
<name>A0ABM6XZE8_9PROT</name>
<proteinExistence type="predicted"/>
<dbReference type="InterPro" id="IPR021675">
    <property type="entry name" value="DUF3261"/>
</dbReference>
<keyword evidence="1" id="KW-0732">Signal</keyword>
<feature type="chain" id="PRO_5045705434" evidence="1">
    <location>
        <begin position="21"/>
        <end position="212"/>
    </location>
</feature>
<feature type="signal peptide" evidence="1">
    <location>
        <begin position="1"/>
        <end position="20"/>
    </location>
</feature>
<sequence>MHSRILKSAMILACMIGLSACETMNLPQVTLPDVFSGNAGHKVALADGLEFTLPTAPWDEDETIDVAQQVEATWNNQTQSGTATFQGRINIQPDRARIVLIDDLGRRAVEIDWTAKQIIIQNANWFPQEFDTKRLLADIVMTYWPLDAVEDALPDNMSVHEGFGERTIRLDDTGRKYATIEHPIKDVWQGQAILKNQQFNYRIKINSIRTGN</sequence>
<evidence type="ECO:0000313" key="3">
    <source>
        <dbReference type="Proteomes" id="UP000256971"/>
    </source>
</evidence>
<gene>
    <name evidence="2" type="ORF">DY252_12515</name>
</gene>
<evidence type="ECO:0000313" key="2">
    <source>
        <dbReference type="EMBL" id="AXO14949.1"/>
    </source>
</evidence>
<dbReference type="Pfam" id="PF11659">
    <property type="entry name" value="DUF3261"/>
    <property type="match status" value="1"/>
</dbReference>
<dbReference type="Proteomes" id="UP000256971">
    <property type="component" value="Chromosome"/>
</dbReference>